<dbReference type="Proteomes" id="UP000494117">
    <property type="component" value="Unassembled WGS sequence"/>
</dbReference>
<dbReference type="CDD" id="cd05286">
    <property type="entry name" value="QOR2"/>
    <property type="match status" value="1"/>
</dbReference>
<evidence type="ECO:0000259" key="3">
    <source>
        <dbReference type="SMART" id="SM00829"/>
    </source>
</evidence>
<dbReference type="GO" id="GO:0035925">
    <property type="term" value="F:mRNA 3'-UTR AU-rich region binding"/>
    <property type="evidence" value="ECO:0007669"/>
    <property type="project" value="TreeGrafter"/>
</dbReference>
<dbReference type="SUPFAM" id="SSF51735">
    <property type="entry name" value="NAD(P)-binding Rossmann-fold domains"/>
    <property type="match status" value="1"/>
</dbReference>
<dbReference type="AlphaFoldDB" id="A0A6S7CAP3"/>
<dbReference type="EMBL" id="CADILG010000005">
    <property type="protein sequence ID" value="CAB3840572.1"/>
    <property type="molecule type" value="Genomic_DNA"/>
</dbReference>
<dbReference type="PANTHER" id="PTHR48106">
    <property type="entry name" value="QUINONE OXIDOREDUCTASE PIG3-RELATED"/>
    <property type="match status" value="1"/>
</dbReference>
<organism evidence="4 5">
    <name type="scientific">Achromobacter anxifer</name>
    <dbReference type="NCBI Taxonomy" id="1287737"/>
    <lineage>
        <taxon>Bacteria</taxon>
        <taxon>Pseudomonadati</taxon>
        <taxon>Pseudomonadota</taxon>
        <taxon>Betaproteobacteria</taxon>
        <taxon>Burkholderiales</taxon>
        <taxon>Alcaligenaceae</taxon>
        <taxon>Achromobacter</taxon>
    </lineage>
</organism>
<evidence type="ECO:0000313" key="5">
    <source>
        <dbReference type="Proteomes" id="UP000494117"/>
    </source>
</evidence>
<dbReference type="Gene3D" id="3.40.50.720">
    <property type="entry name" value="NAD(P)-binding Rossmann-like Domain"/>
    <property type="match status" value="1"/>
</dbReference>
<evidence type="ECO:0000256" key="1">
    <source>
        <dbReference type="ARBA" id="ARBA00022857"/>
    </source>
</evidence>
<proteinExistence type="predicted"/>
<keyword evidence="5" id="KW-1185">Reference proteome</keyword>
<dbReference type="InterPro" id="IPR047618">
    <property type="entry name" value="QOR-like"/>
</dbReference>
<dbReference type="GO" id="GO:0102523">
    <property type="term" value="F:2-chloroacrylate reductase activity"/>
    <property type="evidence" value="ECO:0007669"/>
    <property type="project" value="UniProtKB-EC"/>
</dbReference>
<dbReference type="InterPro" id="IPR011032">
    <property type="entry name" value="GroES-like_sf"/>
</dbReference>
<dbReference type="GO" id="GO:0003960">
    <property type="term" value="F:quinone reductase (NADPH) activity"/>
    <property type="evidence" value="ECO:0007669"/>
    <property type="project" value="InterPro"/>
</dbReference>
<dbReference type="SUPFAM" id="SSF50129">
    <property type="entry name" value="GroES-like"/>
    <property type="match status" value="1"/>
</dbReference>
<keyword evidence="2 4" id="KW-0560">Oxidoreductase</keyword>
<gene>
    <name evidence="4" type="ORF">LMG26858_01176</name>
</gene>
<feature type="domain" description="Enoyl reductase (ER)" evidence="3">
    <location>
        <begin position="16"/>
        <end position="327"/>
    </location>
</feature>
<protein>
    <submittedName>
        <fullName evidence="4">2-haloacrylate reductase</fullName>
        <ecNumber evidence="4">1.3.1.103</ecNumber>
    </submittedName>
</protein>
<dbReference type="PANTHER" id="PTHR48106:SF13">
    <property type="entry name" value="QUINONE OXIDOREDUCTASE-RELATED"/>
    <property type="match status" value="1"/>
</dbReference>
<dbReference type="Gene3D" id="3.90.180.10">
    <property type="entry name" value="Medium-chain alcohol dehydrogenases, catalytic domain"/>
    <property type="match status" value="1"/>
</dbReference>
<evidence type="ECO:0000313" key="4">
    <source>
        <dbReference type="EMBL" id="CAB3840572.1"/>
    </source>
</evidence>
<accession>A0A6S7CAP3</accession>
<dbReference type="SMART" id="SM00829">
    <property type="entry name" value="PKS_ER"/>
    <property type="match status" value="1"/>
</dbReference>
<dbReference type="Pfam" id="PF00107">
    <property type="entry name" value="ADH_zinc_N"/>
    <property type="match status" value="1"/>
</dbReference>
<dbReference type="InterPro" id="IPR020843">
    <property type="entry name" value="ER"/>
</dbReference>
<dbReference type="EC" id="1.3.1.103" evidence="4"/>
<name>A0A6S7CAP3_9BURK</name>
<evidence type="ECO:0000256" key="2">
    <source>
        <dbReference type="ARBA" id="ARBA00023002"/>
    </source>
</evidence>
<dbReference type="InterPro" id="IPR036291">
    <property type="entry name" value="NAD(P)-bd_dom_sf"/>
</dbReference>
<dbReference type="GO" id="GO:0005829">
    <property type="term" value="C:cytosol"/>
    <property type="evidence" value="ECO:0007669"/>
    <property type="project" value="TreeGrafter"/>
</dbReference>
<dbReference type="Pfam" id="PF08240">
    <property type="entry name" value="ADH_N"/>
    <property type="match status" value="1"/>
</dbReference>
<keyword evidence="1" id="KW-0521">NADP</keyword>
<sequence length="329" mass="34071">MASALTAAAIRIAAPGGPQVLEPKQIMVDSLAPNEAWIVQEAIGINFLDAMQRSGAVPIPTPSGLGLEAAGRVAAVGRAVSQVAVGDRVAYALGPIGAYATARAYPSERLIRLPDSIDCETAAAITFKGITAQYLLKSTFPVGPGTTVLLYGVAGALGQLMAPWAKHLGATVIGVVSKEASVEAARSRGCDEILVWGKCDVPAEVQRITKGRKADVVYDGVGKATFSASIDSLHARGMMVSIGASSGVPDPVSVGTLNAKGSLFLTRPSITAHATDLQEYRDRVADVYAAFSEGILPANIWKRFALEDVAQAHAALENGSSNGPVVLRV</sequence>
<reference evidence="4 5" key="1">
    <citation type="submission" date="2020-04" db="EMBL/GenBank/DDBJ databases">
        <authorList>
            <person name="De Canck E."/>
        </authorList>
    </citation>
    <scope>NUCLEOTIDE SEQUENCE [LARGE SCALE GENOMIC DNA]</scope>
    <source>
        <strain evidence="4 5">LMG 26858</strain>
    </source>
</reference>
<dbReference type="GO" id="GO:0070402">
    <property type="term" value="F:NADPH binding"/>
    <property type="evidence" value="ECO:0007669"/>
    <property type="project" value="TreeGrafter"/>
</dbReference>
<dbReference type="RefSeq" id="WP_175206053.1">
    <property type="nucleotide sequence ID" value="NZ_CADILG010000005.1"/>
</dbReference>
<dbReference type="InterPro" id="IPR013154">
    <property type="entry name" value="ADH-like_N"/>
</dbReference>
<dbReference type="InterPro" id="IPR013149">
    <property type="entry name" value="ADH-like_C"/>
</dbReference>